<keyword evidence="3" id="KW-1185">Reference proteome</keyword>
<evidence type="ECO:0000313" key="3">
    <source>
        <dbReference type="Proteomes" id="UP001054837"/>
    </source>
</evidence>
<proteinExistence type="predicted"/>
<accession>A0AAV4SZ40</accession>
<evidence type="ECO:0000313" key="2">
    <source>
        <dbReference type="EMBL" id="GIY36903.1"/>
    </source>
</evidence>
<gene>
    <name evidence="2" type="ORF">CDAR_618371</name>
</gene>
<dbReference type="Proteomes" id="UP001054837">
    <property type="component" value="Unassembled WGS sequence"/>
</dbReference>
<feature type="region of interest" description="Disordered" evidence="1">
    <location>
        <begin position="1"/>
        <end position="32"/>
    </location>
</feature>
<dbReference type="AlphaFoldDB" id="A0AAV4SZ40"/>
<dbReference type="EMBL" id="BPLQ01008381">
    <property type="protein sequence ID" value="GIY36903.1"/>
    <property type="molecule type" value="Genomic_DNA"/>
</dbReference>
<evidence type="ECO:0000256" key="1">
    <source>
        <dbReference type="SAM" id="MobiDB-lite"/>
    </source>
</evidence>
<comment type="caution">
    <text evidence="2">The sequence shown here is derived from an EMBL/GenBank/DDBJ whole genome shotgun (WGS) entry which is preliminary data.</text>
</comment>
<name>A0AAV4SZ40_9ARAC</name>
<organism evidence="2 3">
    <name type="scientific">Caerostris darwini</name>
    <dbReference type="NCBI Taxonomy" id="1538125"/>
    <lineage>
        <taxon>Eukaryota</taxon>
        <taxon>Metazoa</taxon>
        <taxon>Ecdysozoa</taxon>
        <taxon>Arthropoda</taxon>
        <taxon>Chelicerata</taxon>
        <taxon>Arachnida</taxon>
        <taxon>Araneae</taxon>
        <taxon>Araneomorphae</taxon>
        <taxon>Entelegynae</taxon>
        <taxon>Araneoidea</taxon>
        <taxon>Araneidae</taxon>
        <taxon>Caerostris</taxon>
    </lineage>
</organism>
<reference evidence="2 3" key="1">
    <citation type="submission" date="2021-06" db="EMBL/GenBank/DDBJ databases">
        <title>Caerostris darwini draft genome.</title>
        <authorList>
            <person name="Kono N."/>
            <person name="Arakawa K."/>
        </authorList>
    </citation>
    <scope>NUCLEOTIDE SEQUENCE [LARGE SCALE GENOMIC DNA]</scope>
</reference>
<sequence>MAPCNEGVQPSLGAILEPQKPNLRKPAEKDGSGYKLEDGVYKLGCEGKVVGACRFRGGRLTGGRDLFLEYVDPSLLPASHAKQTICKKQFGRNSMTATPTFFDNPFTSYFSWHAEMGNRIKC</sequence>
<protein>
    <submittedName>
        <fullName evidence="2">Uncharacterized protein</fullName>
    </submittedName>
</protein>